<dbReference type="PANTHER" id="PTHR11136:SF0">
    <property type="entry name" value="DIHYDROFOLATE SYNTHETASE-RELATED"/>
    <property type="match status" value="1"/>
</dbReference>
<feature type="domain" description="Mur ligase C-terminal" evidence="22">
    <location>
        <begin position="278"/>
        <end position="395"/>
    </location>
</feature>
<name>A0A7H9ARZ3_9FLAO</name>
<protein>
    <recommendedName>
        <fullName evidence="8">Dihydrofolate synthase/folylpolyglutamate synthase</fullName>
        <ecNumber evidence="6">6.3.2.12</ecNumber>
        <ecNumber evidence="7">6.3.2.17</ecNumber>
    </recommendedName>
    <alternativeName>
        <fullName evidence="17">Folylpoly-gamma-glutamate synthetase-dihydrofolate synthetase</fullName>
    </alternativeName>
    <alternativeName>
        <fullName evidence="15">Folylpolyglutamate synthetase</fullName>
    </alternativeName>
    <alternativeName>
        <fullName evidence="16">Tetrahydrofolylpolyglutamate synthase</fullName>
    </alternativeName>
</protein>
<evidence type="ECO:0000259" key="22">
    <source>
        <dbReference type="Pfam" id="PF02875"/>
    </source>
</evidence>
<evidence type="ECO:0000256" key="11">
    <source>
        <dbReference type="ARBA" id="ARBA00022741"/>
    </source>
</evidence>
<dbReference type="PROSITE" id="PS01012">
    <property type="entry name" value="FOLYLPOLYGLU_SYNT_2"/>
    <property type="match status" value="1"/>
</dbReference>
<dbReference type="EMBL" id="CP058595">
    <property type="protein sequence ID" value="QLG45955.1"/>
    <property type="molecule type" value="Genomic_DNA"/>
</dbReference>
<evidence type="ECO:0000256" key="18">
    <source>
        <dbReference type="ARBA" id="ARBA00047493"/>
    </source>
</evidence>
<evidence type="ECO:0000256" key="17">
    <source>
        <dbReference type="ARBA" id="ARBA00032510"/>
    </source>
</evidence>
<dbReference type="NCBIfam" id="TIGR01499">
    <property type="entry name" value="folC"/>
    <property type="match status" value="1"/>
</dbReference>
<comment type="pathway">
    <text evidence="3">Cofactor biosynthesis; tetrahydrofolate biosynthesis; 7,8-dihydrofolate from 2-amino-4-hydroxy-6-hydroxymethyl-7,8-dihydropteridine diphosphate and 4-aminobenzoate: step 2/2.</text>
</comment>
<evidence type="ECO:0000256" key="14">
    <source>
        <dbReference type="ARBA" id="ARBA00022909"/>
    </source>
</evidence>
<accession>A0A7H9ARZ3</accession>
<dbReference type="Gene3D" id="3.40.1190.10">
    <property type="entry name" value="Mur-like, catalytic domain"/>
    <property type="match status" value="1"/>
</dbReference>
<evidence type="ECO:0000256" key="15">
    <source>
        <dbReference type="ARBA" id="ARBA00030048"/>
    </source>
</evidence>
<organism evidence="24 25">
    <name type="scientific">Costertonia aggregata</name>
    <dbReference type="NCBI Taxonomy" id="343403"/>
    <lineage>
        <taxon>Bacteria</taxon>
        <taxon>Pseudomonadati</taxon>
        <taxon>Bacteroidota</taxon>
        <taxon>Flavobacteriia</taxon>
        <taxon>Flavobacteriales</taxon>
        <taxon>Flavobacteriaceae</taxon>
        <taxon>Costertonia</taxon>
    </lineage>
</organism>
<dbReference type="EC" id="6.3.2.12" evidence="6"/>
<dbReference type="AlphaFoldDB" id="A0A7H9ARZ3"/>
<dbReference type="InterPro" id="IPR001645">
    <property type="entry name" value="Folylpolyglutamate_synth"/>
</dbReference>
<dbReference type="Pfam" id="PF08245">
    <property type="entry name" value="Mur_ligase_M"/>
    <property type="match status" value="1"/>
</dbReference>
<dbReference type="GO" id="GO:0046872">
    <property type="term" value="F:metal ion binding"/>
    <property type="evidence" value="ECO:0007669"/>
    <property type="project" value="UniProtKB-KW"/>
</dbReference>
<feature type="domain" description="Mur ligase central" evidence="23">
    <location>
        <begin position="51"/>
        <end position="241"/>
    </location>
</feature>
<evidence type="ECO:0000256" key="9">
    <source>
        <dbReference type="ARBA" id="ARBA00022598"/>
    </source>
</evidence>
<dbReference type="KEGG" id="cagg:HYG79_11560"/>
<dbReference type="Pfam" id="PF02875">
    <property type="entry name" value="Mur_ligase_C"/>
    <property type="match status" value="1"/>
</dbReference>
<dbReference type="PANTHER" id="PTHR11136">
    <property type="entry name" value="FOLYLPOLYGLUTAMATE SYNTHASE-RELATED"/>
    <property type="match status" value="1"/>
</dbReference>
<dbReference type="InterPro" id="IPR036565">
    <property type="entry name" value="Mur-like_cat_sf"/>
</dbReference>
<dbReference type="InterPro" id="IPR036615">
    <property type="entry name" value="Mur_ligase_C_dom_sf"/>
</dbReference>
<evidence type="ECO:0000256" key="6">
    <source>
        <dbReference type="ARBA" id="ARBA00013023"/>
    </source>
</evidence>
<evidence type="ECO:0000313" key="25">
    <source>
        <dbReference type="Proteomes" id="UP000509302"/>
    </source>
</evidence>
<evidence type="ECO:0000256" key="16">
    <source>
        <dbReference type="ARBA" id="ARBA00030592"/>
    </source>
</evidence>
<sequence>MTYAETLHWMFAQLPMYQQKGKAAFNGKLDNIKAFCAHLGNPQQKFKSIHVAGTNGKGSSSHLLASILQEAGYTVGLYTSPHLKDFRERIRINGKPVSKRFVVDFIADNTSLLEQHKLSFFEMTVGMAFEYFAKQNIDIAVVEVGLGGRLDSTNIITPEVSLITNIGYDHMDMLGNTLEKIAHEKAGIIKKQVPVVISETQEEIKDVFESVAKHNNAKLIFADQKIEKDYETSLLGNYQKKNVKGAIATVQELITFEVGTGHIKKGLLNVVENTGLLGRWQVLRKTPTVVCDTAHNSEGLKLVLSQIRQQQYEEIHFVLGFVNDKDLHKILPLFPKNGYYYFAKPNIPRGLEVDALWQTAKKYGLKGNAYNSIAQALETALSNAKPNDFVYVGGSTFVVAEVV</sequence>
<dbReference type="Proteomes" id="UP000509302">
    <property type="component" value="Chromosome"/>
</dbReference>
<dbReference type="SUPFAM" id="SSF53244">
    <property type="entry name" value="MurD-like peptide ligases, peptide-binding domain"/>
    <property type="match status" value="1"/>
</dbReference>
<keyword evidence="12" id="KW-0067">ATP-binding</keyword>
<evidence type="ECO:0000256" key="10">
    <source>
        <dbReference type="ARBA" id="ARBA00022723"/>
    </source>
</evidence>
<evidence type="ECO:0000313" key="24">
    <source>
        <dbReference type="EMBL" id="QLG45955.1"/>
    </source>
</evidence>
<evidence type="ECO:0000256" key="21">
    <source>
        <dbReference type="ARBA" id="ARBA00049161"/>
    </source>
</evidence>
<evidence type="ECO:0000259" key="23">
    <source>
        <dbReference type="Pfam" id="PF08245"/>
    </source>
</evidence>
<evidence type="ECO:0000256" key="4">
    <source>
        <dbReference type="ARBA" id="ARBA00005150"/>
    </source>
</evidence>
<evidence type="ECO:0000256" key="20">
    <source>
        <dbReference type="ARBA" id="ARBA00049035"/>
    </source>
</evidence>
<dbReference type="GO" id="GO:0005737">
    <property type="term" value="C:cytoplasm"/>
    <property type="evidence" value="ECO:0007669"/>
    <property type="project" value="TreeGrafter"/>
</dbReference>
<dbReference type="PIRSF" id="PIRSF001563">
    <property type="entry name" value="Folylpolyglu_synth"/>
    <property type="match status" value="1"/>
</dbReference>
<evidence type="ECO:0000256" key="2">
    <source>
        <dbReference type="ARBA" id="ARBA00002714"/>
    </source>
</evidence>
<keyword evidence="13" id="KW-0460">Magnesium</keyword>
<evidence type="ECO:0000256" key="1">
    <source>
        <dbReference type="ARBA" id="ARBA00001946"/>
    </source>
</evidence>
<dbReference type="GO" id="GO:0004326">
    <property type="term" value="F:tetrahydrofolylpolyglutamate synthase activity"/>
    <property type="evidence" value="ECO:0007669"/>
    <property type="project" value="UniProtKB-EC"/>
</dbReference>
<evidence type="ECO:0000256" key="8">
    <source>
        <dbReference type="ARBA" id="ARBA00019357"/>
    </source>
</evidence>
<keyword evidence="9" id="KW-0436">Ligase</keyword>
<dbReference type="FunFam" id="3.40.1190.10:FF:000011">
    <property type="entry name" value="Folylpolyglutamate synthase/dihydrofolate synthase"/>
    <property type="match status" value="1"/>
</dbReference>
<dbReference type="GO" id="GO:0046656">
    <property type="term" value="P:folic acid biosynthetic process"/>
    <property type="evidence" value="ECO:0007669"/>
    <property type="project" value="UniProtKB-KW"/>
</dbReference>
<comment type="catalytic activity">
    <reaction evidence="18">
        <text>(6S)-5,6,7,8-tetrahydrofolyl-(gamma-L-Glu)(n) + L-glutamate + ATP = (6S)-5,6,7,8-tetrahydrofolyl-(gamma-L-Glu)(n+1) + ADP + phosphate + H(+)</text>
        <dbReference type="Rhea" id="RHEA:10580"/>
        <dbReference type="Rhea" id="RHEA-COMP:14738"/>
        <dbReference type="Rhea" id="RHEA-COMP:14740"/>
        <dbReference type="ChEBI" id="CHEBI:15378"/>
        <dbReference type="ChEBI" id="CHEBI:29985"/>
        <dbReference type="ChEBI" id="CHEBI:30616"/>
        <dbReference type="ChEBI" id="CHEBI:43474"/>
        <dbReference type="ChEBI" id="CHEBI:141005"/>
        <dbReference type="ChEBI" id="CHEBI:456216"/>
        <dbReference type="EC" id="6.3.2.17"/>
    </reaction>
</comment>
<evidence type="ECO:0000256" key="13">
    <source>
        <dbReference type="ARBA" id="ARBA00022842"/>
    </source>
</evidence>
<keyword evidence="11" id="KW-0547">Nucleotide-binding</keyword>
<comment type="catalytic activity">
    <reaction evidence="19">
        <text>10-formyltetrahydrofolyl-(gamma-L-Glu)(n) + L-glutamate + ATP = 10-formyltetrahydrofolyl-(gamma-L-Glu)(n+1) + ADP + phosphate + H(+)</text>
        <dbReference type="Rhea" id="RHEA:51904"/>
        <dbReference type="Rhea" id="RHEA-COMP:13088"/>
        <dbReference type="Rhea" id="RHEA-COMP:14300"/>
        <dbReference type="ChEBI" id="CHEBI:15378"/>
        <dbReference type="ChEBI" id="CHEBI:29985"/>
        <dbReference type="ChEBI" id="CHEBI:30616"/>
        <dbReference type="ChEBI" id="CHEBI:43474"/>
        <dbReference type="ChEBI" id="CHEBI:134413"/>
        <dbReference type="ChEBI" id="CHEBI:456216"/>
        <dbReference type="EC" id="6.3.2.17"/>
    </reaction>
</comment>
<comment type="pathway">
    <text evidence="4">Cofactor biosynthesis; tetrahydrofolylpolyglutamate biosynthesis.</text>
</comment>
<dbReference type="EC" id="6.3.2.17" evidence="7"/>
<proteinExistence type="inferred from homology"/>
<gene>
    <name evidence="24" type="ORF">HYG79_11560</name>
</gene>
<evidence type="ECO:0000256" key="7">
    <source>
        <dbReference type="ARBA" id="ARBA00013025"/>
    </source>
</evidence>
<dbReference type="SUPFAM" id="SSF53623">
    <property type="entry name" value="MurD-like peptide ligases, catalytic domain"/>
    <property type="match status" value="1"/>
</dbReference>
<keyword evidence="14" id="KW-0289">Folate biosynthesis</keyword>
<keyword evidence="10" id="KW-0479">Metal-binding</keyword>
<comment type="cofactor">
    <cofactor evidence="1">
        <name>Mg(2+)</name>
        <dbReference type="ChEBI" id="CHEBI:18420"/>
    </cofactor>
</comment>
<dbReference type="GO" id="GO:0005524">
    <property type="term" value="F:ATP binding"/>
    <property type="evidence" value="ECO:0007669"/>
    <property type="project" value="UniProtKB-KW"/>
</dbReference>
<comment type="catalytic activity">
    <reaction evidence="20">
        <text>(6R)-5,10-methylenetetrahydrofolyl-(gamma-L-Glu)(n) + L-glutamate + ATP = (6R)-5,10-methylenetetrahydrofolyl-(gamma-L-Glu)(n+1) + ADP + phosphate + H(+)</text>
        <dbReference type="Rhea" id="RHEA:51912"/>
        <dbReference type="Rhea" id="RHEA-COMP:13257"/>
        <dbReference type="Rhea" id="RHEA-COMP:13258"/>
        <dbReference type="ChEBI" id="CHEBI:15378"/>
        <dbReference type="ChEBI" id="CHEBI:29985"/>
        <dbReference type="ChEBI" id="CHEBI:30616"/>
        <dbReference type="ChEBI" id="CHEBI:43474"/>
        <dbReference type="ChEBI" id="CHEBI:136572"/>
        <dbReference type="ChEBI" id="CHEBI:456216"/>
        <dbReference type="EC" id="6.3.2.17"/>
    </reaction>
</comment>
<dbReference type="InterPro" id="IPR018109">
    <property type="entry name" value="Folylpolyglutamate_synth_CS"/>
</dbReference>
<evidence type="ECO:0000256" key="12">
    <source>
        <dbReference type="ARBA" id="ARBA00022840"/>
    </source>
</evidence>
<evidence type="ECO:0000256" key="3">
    <source>
        <dbReference type="ARBA" id="ARBA00004799"/>
    </source>
</evidence>
<dbReference type="RefSeq" id="WP_179242241.1">
    <property type="nucleotide sequence ID" value="NZ_CP058595.1"/>
</dbReference>
<dbReference type="PROSITE" id="PS01011">
    <property type="entry name" value="FOLYLPOLYGLU_SYNT_1"/>
    <property type="match status" value="1"/>
</dbReference>
<dbReference type="InterPro" id="IPR004101">
    <property type="entry name" value="Mur_ligase_C"/>
</dbReference>
<comment type="catalytic activity">
    <reaction evidence="21">
        <text>7,8-dihydropteroate + L-glutamate + ATP = 7,8-dihydrofolate + ADP + phosphate + H(+)</text>
        <dbReference type="Rhea" id="RHEA:23584"/>
        <dbReference type="ChEBI" id="CHEBI:15378"/>
        <dbReference type="ChEBI" id="CHEBI:17839"/>
        <dbReference type="ChEBI" id="CHEBI:29985"/>
        <dbReference type="ChEBI" id="CHEBI:30616"/>
        <dbReference type="ChEBI" id="CHEBI:43474"/>
        <dbReference type="ChEBI" id="CHEBI:57451"/>
        <dbReference type="ChEBI" id="CHEBI:456216"/>
        <dbReference type="EC" id="6.3.2.12"/>
    </reaction>
</comment>
<evidence type="ECO:0000256" key="5">
    <source>
        <dbReference type="ARBA" id="ARBA00008276"/>
    </source>
</evidence>
<comment type="function">
    <text evidence="2">Functions in two distinct reactions of the de novo folate biosynthetic pathway. Catalyzes the addition of a glutamate residue to dihydropteroate (7,8-dihydropteroate or H2Pte) to form dihydrofolate (7,8-dihydrofolate monoglutamate or H2Pte-Glu). Also catalyzes successive additions of L-glutamate to tetrahydrofolate or 10-formyltetrahydrofolate or 5,10-methylenetetrahydrofolate, leading to folylpolyglutamate derivatives.</text>
</comment>
<reference evidence="24 25" key="1">
    <citation type="journal article" date="2006" name="Int. J. Syst. Evol. Microbiol.">
        <title>Costertonia aggregata gen. nov., sp. nov., a mesophilic marine bacterium of the family Flavobacteriaceae, isolated from a mature biofilm.</title>
        <authorList>
            <person name="Kwon K.K."/>
            <person name="Lee Y.K."/>
            <person name="Lee H.K."/>
        </authorList>
    </citation>
    <scope>NUCLEOTIDE SEQUENCE [LARGE SCALE GENOMIC DNA]</scope>
    <source>
        <strain evidence="24 25">KCCM 42265</strain>
    </source>
</reference>
<evidence type="ECO:0000256" key="19">
    <source>
        <dbReference type="ARBA" id="ARBA00047808"/>
    </source>
</evidence>
<dbReference type="Gene3D" id="3.90.190.20">
    <property type="entry name" value="Mur ligase, C-terminal domain"/>
    <property type="match status" value="1"/>
</dbReference>
<dbReference type="InterPro" id="IPR013221">
    <property type="entry name" value="Mur_ligase_cen"/>
</dbReference>
<comment type="similarity">
    <text evidence="5">Belongs to the folylpolyglutamate synthase family.</text>
</comment>
<dbReference type="GO" id="GO:0008841">
    <property type="term" value="F:dihydrofolate synthase activity"/>
    <property type="evidence" value="ECO:0007669"/>
    <property type="project" value="UniProtKB-EC"/>
</dbReference>
<keyword evidence="25" id="KW-1185">Reference proteome</keyword>